<dbReference type="AlphaFoldDB" id="A0ABD2PT19"/>
<keyword evidence="8" id="KW-0862">Zinc</keyword>
<dbReference type="EMBL" id="JBJKFK010003762">
    <property type="protein sequence ID" value="KAL3309581.1"/>
    <property type="molecule type" value="Genomic_DNA"/>
</dbReference>
<evidence type="ECO:0000256" key="5">
    <source>
        <dbReference type="ARBA" id="ARBA00022737"/>
    </source>
</evidence>
<dbReference type="SUPFAM" id="SSF57850">
    <property type="entry name" value="RING/U-box"/>
    <property type="match status" value="2"/>
</dbReference>
<evidence type="ECO:0000256" key="6">
    <source>
        <dbReference type="ARBA" id="ARBA00022771"/>
    </source>
</evidence>
<dbReference type="PANTHER" id="PTHR11685">
    <property type="entry name" value="RBR FAMILY RING FINGER AND IBR DOMAIN-CONTAINING"/>
    <property type="match status" value="1"/>
</dbReference>
<sequence>MVLSIYLSCISCKLELSSQIVTFFLKKTDDISRRDRAIELYDKFLLDTYLRKQTELCWCPNNCGFGFIAKNFNRCPKIICQNCSVAFCYFCKTVLVDEKHECSGSTSVKGTLSHRQPRNRLLNTIHEVRKFVTSFANVNVDQPTSDKIATSSGKIPEMESPSWQSCDSDLNKLAPGEKEESTSWQSCSSSMNIKKANQLKNKNETSQLLRHDSILSLPSFVELDSKEESTESSSVDTKTEHNQGQMKQCPKCSTYVLKLQDGTCNHVTCSICKCEFCWLCSKEINYLHYLSLSGCTFWGRRQWSLRRRIVLVLVLALMVPPLLIIVLGIALPSIIIGFPVFTGLDLKKSLQNKPRNIKIPVIFFSILLCIILAPLVALFICTLTFFLCLGCVYIYMPISTVRFYFAQRRAQAAKRYQTSHAESLAYDSTTPPATIEWSEVLKNDATNEKFNWDRLANASGAHLYQKVDSSHEINAEPSDLQIV</sequence>
<evidence type="ECO:0000256" key="8">
    <source>
        <dbReference type="ARBA" id="ARBA00022833"/>
    </source>
</evidence>
<keyword evidence="10" id="KW-0812">Transmembrane</keyword>
<dbReference type="InterPro" id="IPR002867">
    <property type="entry name" value="IBR_dom"/>
</dbReference>
<dbReference type="SMART" id="SM00647">
    <property type="entry name" value="IBR"/>
    <property type="match status" value="2"/>
</dbReference>
<organism evidence="12 13">
    <name type="scientific">Cichlidogyrus casuarinus</name>
    <dbReference type="NCBI Taxonomy" id="1844966"/>
    <lineage>
        <taxon>Eukaryota</taxon>
        <taxon>Metazoa</taxon>
        <taxon>Spiralia</taxon>
        <taxon>Lophotrochozoa</taxon>
        <taxon>Platyhelminthes</taxon>
        <taxon>Monogenea</taxon>
        <taxon>Monopisthocotylea</taxon>
        <taxon>Dactylogyridea</taxon>
        <taxon>Ancyrocephalidae</taxon>
        <taxon>Cichlidogyrus</taxon>
    </lineage>
</organism>
<dbReference type="EC" id="2.3.2.31" evidence="2"/>
<keyword evidence="3" id="KW-0808">Transferase</keyword>
<dbReference type="Gene3D" id="1.20.120.1750">
    <property type="match status" value="1"/>
</dbReference>
<dbReference type="Proteomes" id="UP001626550">
    <property type="component" value="Unassembled WGS sequence"/>
</dbReference>
<keyword evidence="10" id="KW-1133">Transmembrane helix</keyword>
<keyword evidence="4" id="KW-0479">Metal-binding</keyword>
<keyword evidence="6" id="KW-0863">Zinc-finger</keyword>
<keyword evidence="13" id="KW-1185">Reference proteome</keyword>
<comment type="catalytic activity">
    <reaction evidence="1">
        <text>[E2 ubiquitin-conjugating enzyme]-S-ubiquitinyl-L-cysteine + [acceptor protein]-L-lysine = [E2 ubiquitin-conjugating enzyme]-L-cysteine + [acceptor protein]-N(6)-ubiquitinyl-L-lysine.</text>
        <dbReference type="EC" id="2.3.2.31"/>
    </reaction>
</comment>
<evidence type="ECO:0000256" key="4">
    <source>
        <dbReference type="ARBA" id="ARBA00022723"/>
    </source>
</evidence>
<keyword evidence="10" id="KW-0472">Membrane</keyword>
<feature type="transmembrane region" description="Helical" evidence="10">
    <location>
        <begin position="309"/>
        <end position="342"/>
    </location>
</feature>
<name>A0ABD2PT19_9PLAT</name>
<feature type="region of interest" description="Disordered" evidence="9">
    <location>
        <begin position="146"/>
        <end position="169"/>
    </location>
</feature>
<gene>
    <name evidence="12" type="ORF">Ciccas_011873</name>
</gene>
<evidence type="ECO:0000256" key="9">
    <source>
        <dbReference type="SAM" id="MobiDB-lite"/>
    </source>
</evidence>
<protein>
    <recommendedName>
        <fullName evidence="2">RBR-type E3 ubiquitin transferase</fullName>
        <ecNumber evidence="2">2.3.2.31</ecNumber>
    </recommendedName>
</protein>
<dbReference type="PROSITE" id="PS51873">
    <property type="entry name" value="TRIAD"/>
    <property type="match status" value="1"/>
</dbReference>
<proteinExistence type="predicted"/>
<dbReference type="Pfam" id="PF01485">
    <property type="entry name" value="IBR"/>
    <property type="match status" value="1"/>
</dbReference>
<evidence type="ECO:0000256" key="7">
    <source>
        <dbReference type="ARBA" id="ARBA00022786"/>
    </source>
</evidence>
<evidence type="ECO:0000256" key="3">
    <source>
        <dbReference type="ARBA" id="ARBA00022679"/>
    </source>
</evidence>
<evidence type="ECO:0000256" key="2">
    <source>
        <dbReference type="ARBA" id="ARBA00012251"/>
    </source>
</evidence>
<evidence type="ECO:0000256" key="1">
    <source>
        <dbReference type="ARBA" id="ARBA00001798"/>
    </source>
</evidence>
<dbReference type="GO" id="GO:0008270">
    <property type="term" value="F:zinc ion binding"/>
    <property type="evidence" value="ECO:0007669"/>
    <property type="project" value="UniProtKB-KW"/>
</dbReference>
<evidence type="ECO:0000256" key="10">
    <source>
        <dbReference type="SAM" id="Phobius"/>
    </source>
</evidence>
<dbReference type="InterPro" id="IPR031127">
    <property type="entry name" value="E3_UB_ligase_RBR"/>
</dbReference>
<evidence type="ECO:0000313" key="12">
    <source>
        <dbReference type="EMBL" id="KAL3309581.1"/>
    </source>
</evidence>
<keyword evidence="7" id="KW-0833">Ubl conjugation pathway</keyword>
<dbReference type="InterPro" id="IPR044066">
    <property type="entry name" value="TRIAD_supradom"/>
</dbReference>
<evidence type="ECO:0000313" key="13">
    <source>
        <dbReference type="Proteomes" id="UP001626550"/>
    </source>
</evidence>
<comment type="caution">
    <text evidence="12">The sequence shown here is derived from an EMBL/GenBank/DDBJ whole genome shotgun (WGS) entry which is preliminary data.</text>
</comment>
<evidence type="ECO:0000259" key="11">
    <source>
        <dbReference type="PROSITE" id="PS51873"/>
    </source>
</evidence>
<dbReference type="GO" id="GO:0061630">
    <property type="term" value="F:ubiquitin protein ligase activity"/>
    <property type="evidence" value="ECO:0007669"/>
    <property type="project" value="UniProtKB-EC"/>
</dbReference>
<feature type="transmembrane region" description="Helical" evidence="10">
    <location>
        <begin position="362"/>
        <end position="395"/>
    </location>
</feature>
<dbReference type="Pfam" id="PF22191">
    <property type="entry name" value="IBR_1"/>
    <property type="match status" value="1"/>
</dbReference>
<accession>A0ABD2PT19</accession>
<reference evidence="12 13" key="1">
    <citation type="submission" date="2024-11" db="EMBL/GenBank/DDBJ databases">
        <title>Adaptive evolution of stress response genes in parasites aligns with host niche diversity.</title>
        <authorList>
            <person name="Hahn C."/>
            <person name="Resl P."/>
        </authorList>
    </citation>
    <scope>NUCLEOTIDE SEQUENCE [LARGE SCALE GENOMIC DNA]</scope>
    <source>
        <strain evidence="12">EGGRZ-B1_66</strain>
        <tissue evidence="12">Body</tissue>
    </source>
</reference>
<keyword evidence="5" id="KW-0677">Repeat</keyword>
<feature type="domain" description="RING-type" evidence="11">
    <location>
        <begin position="1"/>
        <end position="299"/>
    </location>
</feature>